<keyword evidence="3" id="KW-1185">Reference proteome</keyword>
<protein>
    <submittedName>
        <fullName evidence="2">Uncharacterized protein</fullName>
    </submittedName>
</protein>
<feature type="non-terminal residue" evidence="2">
    <location>
        <position position="74"/>
    </location>
</feature>
<name>A0AA38FCI0_TAXCH</name>
<organism evidence="2 3">
    <name type="scientific">Taxus chinensis</name>
    <name type="common">Chinese yew</name>
    <name type="synonym">Taxus wallichiana var. chinensis</name>
    <dbReference type="NCBI Taxonomy" id="29808"/>
    <lineage>
        <taxon>Eukaryota</taxon>
        <taxon>Viridiplantae</taxon>
        <taxon>Streptophyta</taxon>
        <taxon>Embryophyta</taxon>
        <taxon>Tracheophyta</taxon>
        <taxon>Spermatophyta</taxon>
        <taxon>Pinopsida</taxon>
        <taxon>Pinidae</taxon>
        <taxon>Conifers II</taxon>
        <taxon>Cupressales</taxon>
        <taxon>Taxaceae</taxon>
        <taxon>Taxus</taxon>
    </lineage>
</organism>
<proteinExistence type="predicted"/>
<gene>
    <name evidence="2" type="ORF">KI387_039864</name>
</gene>
<dbReference type="Proteomes" id="UP000824469">
    <property type="component" value="Unassembled WGS sequence"/>
</dbReference>
<feature type="region of interest" description="Disordered" evidence="1">
    <location>
        <begin position="1"/>
        <end position="74"/>
    </location>
</feature>
<feature type="compositionally biased region" description="Low complexity" evidence="1">
    <location>
        <begin position="50"/>
        <end position="61"/>
    </location>
</feature>
<feature type="non-terminal residue" evidence="2">
    <location>
        <position position="1"/>
    </location>
</feature>
<accession>A0AA38FCI0</accession>
<comment type="caution">
    <text evidence="2">The sequence shown here is derived from an EMBL/GenBank/DDBJ whole genome shotgun (WGS) entry which is preliminary data.</text>
</comment>
<dbReference type="AlphaFoldDB" id="A0AA38FCI0"/>
<evidence type="ECO:0000313" key="3">
    <source>
        <dbReference type="Proteomes" id="UP000824469"/>
    </source>
</evidence>
<sequence>EAWAAGTRPPPELPYSGDEREDVAPHDPDDPFDGLPHDEKGATQVQGLRQQGPVQAPAQVPRLRLREQGQASRP</sequence>
<evidence type="ECO:0000256" key="1">
    <source>
        <dbReference type="SAM" id="MobiDB-lite"/>
    </source>
</evidence>
<dbReference type="EMBL" id="JAHRHJ020000011">
    <property type="protein sequence ID" value="KAH9296276.1"/>
    <property type="molecule type" value="Genomic_DNA"/>
</dbReference>
<evidence type="ECO:0000313" key="2">
    <source>
        <dbReference type="EMBL" id="KAH9296276.1"/>
    </source>
</evidence>
<feature type="compositionally biased region" description="Basic and acidic residues" evidence="1">
    <location>
        <begin position="22"/>
        <end position="41"/>
    </location>
</feature>
<reference evidence="2 3" key="1">
    <citation type="journal article" date="2021" name="Nat. Plants">
        <title>The Taxus genome provides insights into paclitaxel biosynthesis.</title>
        <authorList>
            <person name="Xiong X."/>
            <person name="Gou J."/>
            <person name="Liao Q."/>
            <person name="Li Y."/>
            <person name="Zhou Q."/>
            <person name="Bi G."/>
            <person name="Li C."/>
            <person name="Du R."/>
            <person name="Wang X."/>
            <person name="Sun T."/>
            <person name="Guo L."/>
            <person name="Liang H."/>
            <person name="Lu P."/>
            <person name="Wu Y."/>
            <person name="Zhang Z."/>
            <person name="Ro D.K."/>
            <person name="Shang Y."/>
            <person name="Huang S."/>
            <person name="Yan J."/>
        </authorList>
    </citation>
    <scope>NUCLEOTIDE SEQUENCE [LARGE SCALE GENOMIC DNA]</scope>
    <source>
        <strain evidence="2">Ta-2019</strain>
    </source>
</reference>